<feature type="transmembrane region" description="Helical" evidence="1">
    <location>
        <begin position="6"/>
        <end position="25"/>
    </location>
</feature>
<keyword evidence="1" id="KW-0472">Membrane</keyword>
<reference evidence="2" key="1">
    <citation type="journal article" date="2020" name="Int. J. Mol. Sci.">
        <title>Genetic Carriers and Genomic Distribution of cadA6-A Novel Variant of a Cadmium Resistance Determinant Identified in Listeria spp.</title>
        <authorList>
            <person name="Chmielowska C."/>
            <person name="Korsak D."/>
            <person name="Szmulkowska B."/>
            <person name="Krop A."/>
            <person name="Lipka K."/>
            <person name="Krupinska M."/>
            <person name="Bartosik D."/>
        </authorList>
    </citation>
    <scope>NUCLEOTIDE SEQUENCE</scope>
    <source>
        <strain evidence="2">Sr11</strain>
    </source>
</reference>
<sequence length="254" mass="30126">MNPILVQSLLWLFFFICLYCLRNWHKHQADVIHKYKVIKFCLTVYGIYRMTYFLQEGIMGSEAAIGIPSLFILVCLNLLLYVQVLRLLNPSILKILAAFQKKNRTTKVASLFYQSLYLSIIVVVWLIGIQEMSDYYQFSTITVSLTDVWDFVRVSLYILLPITLFYTFLLAIHDKEIHLFRGFVLAIVCWLFMYCILGWFIIFEEKPLVFYGFLLLCQEYFMYQFLKNKVQKELLPYQNVSLEKVIGKLMTKIK</sequence>
<feature type="transmembrane region" description="Helical" evidence="1">
    <location>
        <begin position="154"/>
        <end position="172"/>
    </location>
</feature>
<dbReference type="AlphaFoldDB" id="A0A7T0MAW3"/>
<name>A0A7T0MAW3_LISIV</name>
<feature type="transmembrane region" description="Helical" evidence="1">
    <location>
        <begin position="37"/>
        <end position="55"/>
    </location>
</feature>
<keyword evidence="1" id="KW-1133">Transmembrane helix</keyword>
<dbReference type="RefSeq" id="WP_199201687.1">
    <property type="nucleotide sequence ID" value="NZ_MW124302.1"/>
</dbReference>
<protein>
    <submittedName>
        <fullName evidence="2">Uncharacterized protein</fullName>
    </submittedName>
</protein>
<accession>A0A7T0MAW3</accession>
<keyword evidence="1" id="KW-0812">Transmembrane</keyword>
<evidence type="ECO:0000256" key="1">
    <source>
        <dbReference type="SAM" id="Phobius"/>
    </source>
</evidence>
<keyword evidence="2" id="KW-0614">Plasmid</keyword>
<dbReference type="EMBL" id="MW124302">
    <property type="protein sequence ID" value="QPL19478.1"/>
    <property type="molecule type" value="Genomic_DNA"/>
</dbReference>
<evidence type="ECO:0000313" key="2">
    <source>
        <dbReference type="EMBL" id="QPL19478.1"/>
    </source>
</evidence>
<organism evidence="2">
    <name type="scientific">Listeria ivanovii</name>
    <dbReference type="NCBI Taxonomy" id="1638"/>
    <lineage>
        <taxon>Bacteria</taxon>
        <taxon>Bacillati</taxon>
        <taxon>Bacillota</taxon>
        <taxon>Bacilli</taxon>
        <taxon>Bacillales</taxon>
        <taxon>Listeriaceae</taxon>
        <taxon>Listeria</taxon>
    </lineage>
</organism>
<gene>
    <name evidence="2" type="ORF">pLIS600216c</name>
</gene>
<feature type="transmembrane region" description="Helical" evidence="1">
    <location>
        <begin position="108"/>
        <end position="129"/>
    </location>
</feature>
<feature type="transmembrane region" description="Helical" evidence="1">
    <location>
        <begin position="67"/>
        <end position="88"/>
    </location>
</feature>
<geneLocation type="plasmid" evidence="2">
    <name>pLIS6</name>
</geneLocation>
<feature type="transmembrane region" description="Helical" evidence="1">
    <location>
        <begin position="179"/>
        <end position="202"/>
    </location>
</feature>
<reference evidence="2" key="2">
    <citation type="submission" date="2020-10" db="EMBL/GenBank/DDBJ databases">
        <authorList>
            <person name="Chmielowska C.A."/>
            <person name="Korsak D."/>
            <person name="Bartosik D."/>
        </authorList>
    </citation>
    <scope>NUCLEOTIDE SEQUENCE</scope>
    <source>
        <strain evidence="2">Sr11</strain>
        <plasmid evidence="2">pLIS6</plasmid>
    </source>
</reference>
<proteinExistence type="predicted"/>